<dbReference type="SUPFAM" id="SSF89550">
    <property type="entry name" value="PHP domain-like"/>
    <property type="match status" value="1"/>
</dbReference>
<keyword evidence="6" id="KW-1185">Reference proteome</keyword>
<sequence length="155" mass="16204">MLSADARGRANFIGNLTSLVRATRGRGFVVSSEAKTALALRAPADVVNLLSVWGLANERGLEGLRAIPRSVVVNEAIKRRGFRGVVDVVQVASPRPEAAAETVSPPPHDAVTSQKRKSADAGPHSAAQPLSKRQAKRMKLAARAAAVEKGQAGAP</sequence>
<dbReference type="STRING" id="2004952.A0A2C5XZ00"/>
<dbReference type="Pfam" id="PF01876">
    <property type="entry name" value="RNase_P_p30"/>
    <property type="match status" value="1"/>
</dbReference>
<evidence type="ECO:0000256" key="1">
    <source>
        <dbReference type="ARBA" id="ARBA00004123"/>
    </source>
</evidence>
<gene>
    <name evidence="5" type="ORF">CDD80_1350</name>
</gene>
<proteinExistence type="inferred from homology"/>
<dbReference type="InterPro" id="IPR016195">
    <property type="entry name" value="Pol/histidinol_Pase-like"/>
</dbReference>
<comment type="subcellular location">
    <subcellularLocation>
        <location evidence="1">Nucleus</location>
    </subcellularLocation>
</comment>
<organism evidence="5 6">
    <name type="scientific">Ophiocordyceps camponoti-rufipedis</name>
    <dbReference type="NCBI Taxonomy" id="2004952"/>
    <lineage>
        <taxon>Eukaryota</taxon>
        <taxon>Fungi</taxon>
        <taxon>Dikarya</taxon>
        <taxon>Ascomycota</taxon>
        <taxon>Pezizomycotina</taxon>
        <taxon>Sordariomycetes</taxon>
        <taxon>Hypocreomycetidae</taxon>
        <taxon>Hypocreales</taxon>
        <taxon>Ophiocordycipitaceae</taxon>
        <taxon>Ophiocordyceps</taxon>
    </lineage>
</organism>
<dbReference type="InterPro" id="IPR002738">
    <property type="entry name" value="RNase_P_p30"/>
</dbReference>
<dbReference type="EMBL" id="NJES01001533">
    <property type="protein sequence ID" value="PHH62485.1"/>
    <property type="molecule type" value="Genomic_DNA"/>
</dbReference>
<evidence type="ECO:0000256" key="3">
    <source>
        <dbReference type="ARBA" id="ARBA00022694"/>
    </source>
</evidence>
<evidence type="ECO:0000256" key="4">
    <source>
        <dbReference type="SAM" id="MobiDB-lite"/>
    </source>
</evidence>
<dbReference type="PANTHER" id="PTHR13031">
    <property type="entry name" value="RIBONUCLEASE P SUBUNIT P30"/>
    <property type="match status" value="1"/>
</dbReference>
<dbReference type="Gene3D" id="3.20.20.140">
    <property type="entry name" value="Metal-dependent hydrolases"/>
    <property type="match status" value="1"/>
</dbReference>
<dbReference type="GO" id="GO:0005655">
    <property type="term" value="C:nucleolar ribonuclease P complex"/>
    <property type="evidence" value="ECO:0007669"/>
    <property type="project" value="TreeGrafter"/>
</dbReference>
<protein>
    <submittedName>
        <fullName evidence="5">Uncharacterized protein</fullName>
    </submittedName>
</protein>
<evidence type="ECO:0000256" key="2">
    <source>
        <dbReference type="ARBA" id="ARBA00007331"/>
    </source>
</evidence>
<keyword evidence="3" id="KW-0819">tRNA processing</keyword>
<dbReference type="GO" id="GO:0003723">
    <property type="term" value="F:RNA binding"/>
    <property type="evidence" value="ECO:0007669"/>
    <property type="project" value="TreeGrafter"/>
</dbReference>
<accession>A0A2C5XZ00</accession>
<evidence type="ECO:0000313" key="5">
    <source>
        <dbReference type="EMBL" id="PHH62485.1"/>
    </source>
</evidence>
<reference evidence="5 6" key="1">
    <citation type="submission" date="2017-06" db="EMBL/GenBank/DDBJ databases">
        <title>Ant-infecting Ophiocordyceps genomes reveal a high diversity of potential behavioral manipulation genes and a possible major role for enterotoxins.</title>
        <authorList>
            <person name="De Bekker C."/>
            <person name="Evans H.C."/>
            <person name="Brachmann A."/>
            <person name="Hughes D.P."/>
        </authorList>
    </citation>
    <scope>NUCLEOTIDE SEQUENCE [LARGE SCALE GENOMIC DNA]</scope>
    <source>
        <strain evidence="5 6">Map16</strain>
    </source>
</reference>
<dbReference type="OrthoDB" id="17948at2759"/>
<comment type="caution">
    <text evidence="5">The sequence shown here is derived from an EMBL/GenBank/DDBJ whole genome shotgun (WGS) entry which is preliminary data.</text>
</comment>
<dbReference type="PANTHER" id="PTHR13031:SF0">
    <property type="entry name" value="RIBONUCLEASE P PROTEIN SUBUNIT P30"/>
    <property type="match status" value="1"/>
</dbReference>
<dbReference type="Proteomes" id="UP000226431">
    <property type="component" value="Unassembled WGS sequence"/>
</dbReference>
<dbReference type="AlphaFoldDB" id="A0A2C5XZ00"/>
<dbReference type="GO" id="GO:0008033">
    <property type="term" value="P:tRNA processing"/>
    <property type="evidence" value="ECO:0007669"/>
    <property type="project" value="UniProtKB-KW"/>
</dbReference>
<name>A0A2C5XZ00_9HYPO</name>
<evidence type="ECO:0000313" key="6">
    <source>
        <dbReference type="Proteomes" id="UP000226431"/>
    </source>
</evidence>
<comment type="similarity">
    <text evidence="2">Belongs to the eukaryotic/archaeal RNase P protein component 3 family.</text>
</comment>
<feature type="region of interest" description="Disordered" evidence="4">
    <location>
        <begin position="94"/>
        <end position="155"/>
    </location>
</feature>